<evidence type="ECO:0000313" key="5">
    <source>
        <dbReference type="Proteomes" id="UP001189624"/>
    </source>
</evidence>
<dbReference type="AlphaFoldDB" id="A0AA86SHA1"/>
<reference evidence="4" key="1">
    <citation type="submission" date="2023-10" db="EMBL/GenBank/DDBJ databases">
        <authorList>
            <person name="Domelevo Entfellner J.-B."/>
        </authorList>
    </citation>
    <scope>NUCLEOTIDE SEQUENCE</scope>
</reference>
<gene>
    <name evidence="4" type="ORF">AYBTSS11_LOCUS14005</name>
</gene>
<feature type="domain" description="RING-type" evidence="3">
    <location>
        <begin position="66"/>
        <end position="108"/>
    </location>
</feature>
<dbReference type="PANTHER" id="PTHR47035:SF4">
    <property type="entry name" value="OS02G0676500 PROTEIN"/>
    <property type="match status" value="1"/>
</dbReference>
<evidence type="ECO:0000313" key="4">
    <source>
        <dbReference type="EMBL" id="CAJ1949976.1"/>
    </source>
</evidence>
<keyword evidence="1" id="KW-0862">Zinc</keyword>
<keyword evidence="5" id="KW-1185">Reference proteome</keyword>
<dbReference type="InterPro" id="IPR013083">
    <property type="entry name" value="Znf_RING/FYVE/PHD"/>
</dbReference>
<dbReference type="Gramene" id="rna-AYBTSS11_LOCUS14005">
    <property type="protein sequence ID" value="CAJ1949976.1"/>
    <property type="gene ID" value="gene-AYBTSS11_LOCUS14005"/>
</dbReference>
<evidence type="ECO:0000256" key="2">
    <source>
        <dbReference type="SAM" id="MobiDB-lite"/>
    </source>
</evidence>
<dbReference type="CDD" id="cd16461">
    <property type="entry name" value="RING-H2_EL5-like"/>
    <property type="match status" value="1"/>
</dbReference>
<keyword evidence="1" id="KW-0863">Zinc-finger</keyword>
<dbReference type="PROSITE" id="PS50089">
    <property type="entry name" value="ZF_RING_2"/>
    <property type="match status" value="1"/>
</dbReference>
<dbReference type="SUPFAM" id="SSF57850">
    <property type="entry name" value="RING/U-box"/>
    <property type="match status" value="1"/>
</dbReference>
<keyword evidence="1" id="KW-0479">Metal-binding</keyword>
<dbReference type="EMBL" id="OY731401">
    <property type="protein sequence ID" value="CAJ1949976.1"/>
    <property type="molecule type" value="Genomic_DNA"/>
</dbReference>
<accession>A0AA86SHA1</accession>
<feature type="region of interest" description="Disordered" evidence="2">
    <location>
        <begin position="128"/>
        <end position="150"/>
    </location>
</feature>
<dbReference type="InterPro" id="IPR001841">
    <property type="entry name" value="Znf_RING"/>
</dbReference>
<dbReference type="SMART" id="SM00184">
    <property type="entry name" value="RING"/>
    <property type="match status" value="1"/>
</dbReference>
<name>A0AA86SHA1_9FABA</name>
<protein>
    <recommendedName>
        <fullName evidence="3">RING-type domain-containing protein</fullName>
    </recommendedName>
</protein>
<dbReference type="GO" id="GO:0008270">
    <property type="term" value="F:zinc ion binding"/>
    <property type="evidence" value="ECO:0007669"/>
    <property type="project" value="UniProtKB-KW"/>
</dbReference>
<dbReference type="Proteomes" id="UP001189624">
    <property type="component" value="Chromosome 4"/>
</dbReference>
<proteinExistence type="predicted"/>
<organism evidence="4 5">
    <name type="scientific">Sphenostylis stenocarpa</name>
    <dbReference type="NCBI Taxonomy" id="92480"/>
    <lineage>
        <taxon>Eukaryota</taxon>
        <taxon>Viridiplantae</taxon>
        <taxon>Streptophyta</taxon>
        <taxon>Embryophyta</taxon>
        <taxon>Tracheophyta</taxon>
        <taxon>Spermatophyta</taxon>
        <taxon>Magnoliopsida</taxon>
        <taxon>eudicotyledons</taxon>
        <taxon>Gunneridae</taxon>
        <taxon>Pentapetalae</taxon>
        <taxon>rosids</taxon>
        <taxon>fabids</taxon>
        <taxon>Fabales</taxon>
        <taxon>Fabaceae</taxon>
        <taxon>Papilionoideae</taxon>
        <taxon>50 kb inversion clade</taxon>
        <taxon>NPAAA clade</taxon>
        <taxon>indigoferoid/millettioid clade</taxon>
        <taxon>Phaseoleae</taxon>
        <taxon>Sphenostylis</taxon>
    </lineage>
</organism>
<evidence type="ECO:0000256" key="1">
    <source>
        <dbReference type="PROSITE-ProRule" id="PRU00175"/>
    </source>
</evidence>
<evidence type="ECO:0000259" key="3">
    <source>
        <dbReference type="PROSITE" id="PS50089"/>
    </source>
</evidence>
<dbReference type="PANTHER" id="PTHR47035">
    <property type="entry name" value="OS11G0150450 PROTEIN"/>
    <property type="match status" value="1"/>
</dbReference>
<dbReference type="Gene3D" id="3.30.40.10">
    <property type="entry name" value="Zinc/RING finger domain, C3HC4 (zinc finger)"/>
    <property type="match status" value="1"/>
</dbReference>
<feature type="compositionally biased region" description="Polar residues" evidence="2">
    <location>
        <begin position="139"/>
        <end position="150"/>
    </location>
</feature>
<dbReference type="Pfam" id="PF13639">
    <property type="entry name" value="zf-RING_2"/>
    <property type="match status" value="1"/>
</dbReference>
<sequence>MPGIDIIICGRLHERLRSQTIYEIEPRTDIERPEFHGNEPEPAFVSAIPTLRFNHEAFVSTGSTQCVICLADYKEKELLRIIPKCGHTFHLSCIDMWLKKQSTCPVCRLSLRHVTFTVRHSLDVSNSSERSIHNERQVEPSSRISLHSQR</sequence>
<dbReference type="InterPro" id="IPR053070">
    <property type="entry name" value="RING-type_E3_ubiquitin-ligase"/>
</dbReference>